<name>A0ABU9YX93_9RHOO</name>
<keyword evidence="5" id="KW-1278">Translocase</keyword>
<accession>A0ABU9YX93</accession>
<dbReference type="InterPro" id="IPR003593">
    <property type="entry name" value="AAA+_ATPase"/>
</dbReference>
<proteinExistence type="predicted"/>
<evidence type="ECO:0000256" key="2">
    <source>
        <dbReference type="ARBA" id="ARBA00022475"/>
    </source>
</evidence>
<evidence type="ECO:0000313" key="8">
    <source>
        <dbReference type="EMBL" id="MEN3068338.1"/>
    </source>
</evidence>
<dbReference type="RefSeq" id="WP_345919107.1">
    <property type="nucleotide sequence ID" value="NZ_JBDIVE010000003.1"/>
</dbReference>
<evidence type="ECO:0000256" key="5">
    <source>
        <dbReference type="ARBA" id="ARBA00022967"/>
    </source>
</evidence>
<feature type="domain" description="ABC transporter" evidence="7">
    <location>
        <begin position="14"/>
        <end position="249"/>
    </location>
</feature>
<evidence type="ECO:0000256" key="6">
    <source>
        <dbReference type="ARBA" id="ARBA00037066"/>
    </source>
</evidence>
<dbReference type="InterPro" id="IPR027417">
    <property type="entry name" value="P-loop_NTPase"/>
</dbReference>
<evidence type="ECO:0000256" key="1">
    <source>
        <dbReference type="ARBA" id="ARBA00022448"/>
    </source>
</evidence>
<dbReference type="EMBL" id="JBDIVE010000003">
    <property type="protein sequence ID" value="MEN3068338.1"/>
    <property type="molecule type" value="Genomic_DNA"/>
</dbReference>
<organism evidence="8 9">
    <name type="scientific">Uliginosibacterium sediminicola</name>
    <dbReference type="NCBI Taxonomy" id="2024550"/>
    <lineage>
        <taxon>Bacteria</taxon>
        <taxon>Pseudomonadati</taxon>
        <taxon>Pseudomonadota</taxon>
        <taxon>Betaproteobacteria</taxon>
        <taxon>Rhodocyclales</taxon>
        <taxon>Zoogloeaceae</taxon>
        <taxon>Uliginosibacterium</taxon>
    </lineage>
</organism>
<sequence>MSVPVMSPALPLLIDALQLRAGGRADGRVLIDRLDLHCRAGERWVVLGPNGAGKSTLLAALAGLSTPTRGGIVLGGKMLSSWTPQALARQRAWCPQFWLDPFAVSAWETVASAALVSQPDARMADCRALAQRSLELLDAAHLADADVRTLSGGERQRVALATACAQAAPILLLDEPTAHLDWAHQASLQRWLKTWSAQGGMVIAAVHDLNLAWTLASHALLLDGRGGYCSGTREEVLNAAALQNAYGVPVSARDEGAVRWFRLELDESLR</sequence>
<dbReference type="Pfam" id="PF00005">
    <property type="entry name" value="ABC_tran"/>
    <property type="match status" value="1"/>
</dbReference>
<dbReference type="GO" id="GO:0005524">
    <property type="term" value="F:ATP binding"/>
    <property type="evidence" value="ECO:0007669"/>
    <property type="project" value="UniProtKB-KW"/>
</dbReference>
<dbReference type="InterPro" id="IPR003439">
    <property type="entry name" value="ABC_transporter-like_ATP-bd"/>
</dbReference>
<protein>
    <submittedName>
        <fullName evidence="8">ABC transporter ATP-binding protein</fullName>
    </submittedName>
</protein>
<gene>
    <name evidence="8" type="ORF">ABDB84_07595</name>
</gene>
<keyword evidence="2" id="KW-1003">Cell membrane</keyword>
<keyword evidence="4 8" id="KW-0067">ATP-binding</keyword>
<dbReference type="SUPFAM" id="SSF52540">
    <property type="entry name" value="P-loop containing nucleoside triphosphate hydrolases"/>
    <property type="match status" value="1"/>
</dbReference>
<reference evidence="8 9" key="1">
    <citation type="journal article" date="2018" name="Int. J. Syst. Evol. Microbiol.">
        <title>Uliginosibacterium sediminicola sp. nov., isolated from freshwater sediment.</title>
        <authorList>
            <person name="Hwang W.M."/>
            <person name="Kim S.M."/>
            <person name="Kang K."/>
            <person name="Ahn T.Y."/>
        </authorList>
    </citation>
    <scope>NUCLEOTIDE SEQUENCE [LARGE SCALE GENOMIC DNA]</scope>
    <source>
        <strain evidence="8 9">M1-21</strain>
    </source>
</reference>
<keyword evidence="2" id="KW-0472">Membrane</keyword>
<dbReference type="PROSITE" id="PS50893">
    <property type="entry name" value="ABC_TRANSPORTER_2"/>
    <property type="match status" value="1"/>
</dbReference>
<comment type="function">
    <text evidence="6">Part of the ABC transporter complex HmuTUV involved in hemin import. Responsible for energy coupling to the transport system.</text>
</comment>
<evidence type="ECO:0000256" key="3">
    <source>
        <dbReference type="ARBA" id="ARBA00022741"/>
    </source>
</evidence>
<dbReference type="SMART" id="SM00382">
    <property type="entry name" value="AAA"/>
    <property type="match status" value="1"/>
</dbReference>
<dbReference type="Gene3D" id="3.40.50.300">
    <property type="entry name" value="P-loop containing nucleotide triphosphate hydrolases"/>
    <property type="match status" value="1"/>
</dbReference>
<evidence type="ECO:0000313" key="9">
    <source>
        <dbReference type="Proteomes" id="UP001410394"/>
    </source>
</evidence>
<evidence type="ECO:0000259" key="7">
    <source>
        <dbReference type="PROSITE" id="PS50893"/>
    </source>
</evidence>
<dbReference type="PANTHER" id="PTHR42794">
    <property type="entry name" value="HEMIN IMPORT ATP-BINDING PROTEIN HMUV"/>
    <property type="match status" value="1"/>
</dbReference>
<evidence type="ECO:0000256" key="4">
    <source>
        <dbReference type="ARBA" id="ARBA00022840"/>
    </source>
</evidence>
<dbReference type="PANTHER" id="PTHR42794:SF1">
    <property type="entry name" value="HEMIN IMPORT ATP-BINDING PROTEIN HMUV"/>
    <property type="match status" value="1"/>
</dbReference>
<keyword evidence="1" id="KW-0813">Transport</keyword>
<keyword evidence="9" id="KW-1185">Reference proteome</keyword>
<dbReference type="Proteomes" id="UP001410394">
    <property type="component" value="Unassembled WGS sequence"/>
</dbReference>
<keyword evidence="3" id="KW-0547">Nucleotide-binding</keyword>
<comment type="caution">
    <text evidence="8">The sequence shown here is derived from an EMBL/GenBank/DDBJ whole genome shotgun (WGS) entry which is preliminary data.</text>
</comment>
<dbReference type="CDD" id="cd03214">
    <property type="entry name" value="ABC_Iron-Siderophores_B12_Hemin"/>
    <property type="match status" value="1"/>
</dbReference>